<proteinExistence type="inferred from homology"/>
<dbReference type="EMBL" id="CAXITT010000079">
    <property type="protein sequence ID" value="CAL1530986.1"/>
    <property type="molecule type" value="Genomic_DNA"/>
</dbReference>
<comment type="similarity">
    <text evidence="1">Belongs to the tumor necrosis factor family.</text>
</comment>
<sequence length="467" mass="52847">MYSTSSRTSFIETINDDSSIDDVFKASINSHRFLSHESSISSHESSINSHKSSISSLENCIISNKDWYDSVGTIAYSVQCDTSSGVTSAHDESLDAIYFESRCPRTESTHSLACSIRTGSTWYPGPPNNPVRLRPPPVPHRTVQKETTTLTHQGPTSRNHSERLPSYEPHHDCLTTPLCSPECRLRNRPIISFQSHCRTSKDRIDPTITTGERLIVSTSQKESIDRVFRPTGTRSKKRWRCCKRRGPKYNKPRARTKTTMCLLRRNTIWTLTGLSLILSLASCGLLVSVELGTDAVAWNNTRWREESFEICLPCNHPLRSQTGGDWVHKHDVQLQCCTKNVSHFQSLLQSILNDSNLSKDCKRPAYPQASLNTKVNMTENIGIARRGWYYVYSKVHFKQFNCSQSTYLSAEIRNSRHGMNTTLSKLVKTYSHGTLNSSASTSFTGGLFELYMNDSLFVTYTDLERSM</sequence>
<reference evidence="4 5" key="1">
    <citation type="submission" date="2024-04" db="EMBL/GenBank/DDBJ databases">
        <authorList>
            <consortium name="Genoscope - CEA"/>
            <person name="William W."/>
        </authorList>
    </citation>
    <scope>NUCLEOTIDE SEQUENCE [LARGE SCALE GENOMIC DNA]</scope>
</reference>
<dbReference type="AlphaFoldDB" id="A0AAV2HB36"/>
<name>A0AAV2HB36_LYMST</name>
<feature type="domain" description="THD" evidence="3">
    <location>
        <begin position="380"/>
        <end position="463"/>
    </location>
</feature>
<evidence type="ECO:0000259" key="3">
    <source>
        <dbReference type="Pfam" id="PF00229"/>
    </source>
</evidence>
<dbReference type="GO" id="GO:0006955">
    <property type="term" value="P:immune response"/>
    <property type="evidence" value="ECO:0007669"/>
    <property type="project" value="InterPro"/>
</dbReference>
<protein>
    <recommendedName>
        <fullName evidence="3">THD domain-containing protein</fullName>
    </recommendedName>
</protein>
<dbReference type="InterPro" id="IPR008983">
    <property type="entry name" value="Tumour_necrosis_fac-like_dom"/>
</dbReference>
<feature type="region of interest" description="Disordered" evidence="2">
    <location>
        <begin position="125"/>
        <end position="165"/>
    </location>
</feature>
<dbReference type="GO" id="GO:0016020">
    <property type="term" value="C:membrane"/>
    <property type="evidence" value="ECO:0007669"/>
    <property type="project" value="InterPro"/>
</dbReference>
<evidence type="ECO:0000256" key="1">
    <source>
        <dbReference type="ARBA" id="ARBA00008670"/>
    </source>
</evidence>
<evidence type="ECO:0000313" key="5">
    <source>
        <dbReference type="Proteomes" id="UP001497497"/>
    </source>
</evidence>
<gene>
    <name evidence="4" type="ORF">GSLYS_00005111001</name>
</gene>
<dbReference type="Gene3D" id="2.60.120.40">
    <property type="match status" value="1"/>
</dbReference>
<dbReference type="GO" id="GO:0005164">
    <property type="term" value="F:tumor necrosis factor receptor binding"/>
    <property type="evidence" value="ECO:0007669"/>
    <property type="project" value="InterPro"/>
</dbReference>
<dbReference type="SUPFAM" id="SSF49842">
    <property type="entry name" value="TNF-like"/>
    <property type="match status" value="1"/>
</dbReference>
<comment type="caution">
    <text evidence="4">The sequence shown here is derived from an EMBL/GenBank/DDBJ whole genome shotgun (WGS) entry which is preliminary data.</text>
</comment>
<organism evidence="4 5">
    <name type="scientific">Lymnaea stagnalis</name>
    <name type="common">Great pond snail</name>
    <name type="synonym">Helix stagnalis</name>
    <dbReference type="NCBI Taxonomy" id="6523"/>
    <lineage>
        <taxon>Eukaryota</taxon>
        <taxon>Metazoa</taxon>
        <taxon>Spiralia</taxon>
        <taxon>Lophotrochozoa</taxon>
        <taxon>Mollusca</taxon>
        <taxon>Gastropoda</taxon>
        <taxon>Heterobranchia</taxon>
        <taxon>Euthyneura</taxon>
        <taxon>Panpulmonata</taxon>
        <taxon>Hygrophila</taxon>
        <taxon>Lymnaeoidea</taxon>
        <taxon>Lymnaeidae</taxon>
        <taxon>Lymnaea</taxon>
    </lineage>
</organism>
<evidence type="ECO:0000313" key="4">
    <source>
        <dbReference type="EMBL" id="CAL1530986.1"/>
    </source>
</evidence>
<feature type="non-terminal residue" evidence="4">
    <location>
        <position position="467"/>
    </location>
</feature>
<evidence type="ECO:0000256" key="2">
    <source>
        <dbReference type="SAM" id="MobiDB-lite"/>
    </source>
</evidence>
<feature type="compositionally biased region" description="Polar residues" evidence="2">
    <location>
        <begin position="145"/>
        <end position="158"/>
    </location>
</feature>
<dbReference type="InterPro" id="IPR006052">
    <property type="entry name" value="TNF_dom"/>
</dbReference>
<feature type="compositionally biased region" description="Pro residues" evidence="2">
    <location>
        <begin position="125"/>
        <end position="139"/>
    </location>
</feature>
<keyword evidence="5" id="KW-1185">Reference proteome</keyword>
<dbReference type="Proteomes" id="UP001497497">
    <property type="component" value="Unassembled WGS sequence"/>
</dbReference>
<accession>A0AAV2HB36</accession>
<dbReference type="Pfam" id="PF00229">
    <property type="entry name" value="TNF"/>
    <property type="match status" value="1"/>
</dbReference>